<dbReference type="Gramene" id="OB01G18210.1">
    <property type="protein sequence ID" value="OB01G18210.1"/>
    <property type="gene ID" value="OB01G18210"/>
</dbReference>
<name>J3KXW5_ORYBR</name>
<reference evidence="1" key="1">
    <citation type="journal article" date="2013" name="Nat. Commun.">
        <title>Whole-genome sequencing of Oryza brachyantha reveals mechanisms underlying Oryza genome evolution.</title>
        <authorList>
            <person name="Chen J."/>
            <person name="Huang Q."/>
            <person name="Gao D."/>
            <person name="Wang J."/>
            <person name="Lang Y."/>
            <person name="Liu T."/>
            <person name="Li B."/>
            <person name="Bai Z."/>
            <person name="Luis Goicoechea J."/>
            <person name="Liang C."/>
            <person name="Chen C."/>
            <person name="Zhang W."/>
            <person name="Sun S."/>
            <person name="Liao Y."/>
            <person name="Zhang X."/>
            <person name="Yang L."/>
            <person name="Song C."/>
            <person name="Wang M."/>
            <person name="Shi J."/>
            <person name="Liu G."/>
            <person name="Liu J."/>
            <person name="Zhou H."/>
            <person name="Zhou W."/>
            <person name="Yu Q."/>
            <person name="An N."/>
            <person name="Chen Y."/>
            <person name="Cai Q."/>
            <person name="Wang B."/>
            <person name="Liu B."/>
            <person name="Min J."/>
            <person name="Huang Y."/>
            <person name="Wu H."/>
            <person name="Li Z."/>
            <person name="Zhang Y."/>
            <person name="Yin Y."/>
            <person name="Song W."/>
            <person name="Jiang J."/>
            <person name="Jackson S.A."/>
            <person name="Wing R.A."/>
            <person name="Wang J."/>
            <person name="Chen M."/>
        </authorList>
    </citation>
    <scope>NUCLEOTIDE SEQUENCE [LARGE SCALE GENOMIC DNA]</scope>
    <source>
        <strain evidence="1">cv. IRGC 101232</strain>
    </source>
</reference>
<reference evidence="1" key="2">
    <citation type="submission" date="2013-04" db="UniProtKB">
        <authorList>
            <consortium name="EnsemblPlants"/>
        </authorList>
    </citation>
    <scope>IDENTIFICATION</scope>
</reference>
<proteinExistence type="predicted"/>
<dbReference type="HOGENOM" id="CLU_2577658_0_0_1"/>
<dbReference type="Proteomes" id="UP000006038">
    <property type="component" value="Chromosome 1"/>
</dbReference>
<sequence>MLFNSSESTQKLRKKTMEKNATIRSSMGKQNFHFTWYKQCTDSVSHYEQGLLFFSSDRGKKYRRELFHEKYLVLVSGQCTH</sequence>
<evidence type="ECO:0000313" key="2">
    <source>
        <dbReference type="Proteomes" id="UP000006038"/>
    </source>
</evidence>
<dbReference type="EnsemblPlants" id="OB01G18210.1">
    <property type="protein sequence ID" value="OB01G18210.1"/>
    <property type="gene ID" value="OB01G18210"/>
</dbReference>
<protein>
    <submittedName>
        <fullName evidence="1">Uncharacterized protein</fullName>
    </submittedName>
</protein>
<evidence type="ECO:0000313" key="1">
    <source>
        <dbReference type="EnsemblPlants" id="OB01G18210.1"/>
    </source>
</evidence>
<keyword evidence="2" id="KW-1185">Reference proteome</keyword>
<organism evidence="1">
    <name type="scientific">Oryza brachyantha</name>
    <name type="common">malo sina</name>
    <dbReference type="NCBI Taxonomy" id="4533"/>
    <lineage>
        <taxon>Eukaryota</taxon>
        <taxon>Viridiplantae</taxon>
        <taxon>Streptophyta</taxon>
        <taxon>Embryophyta</taxon>
        <taxon>Tracheophyta</taxon>
        <taxon>Spermatophyta</taxon>
        <taxon>Magnoliopsida</taxon>
        <taxon>Liliopsida</taxon>
        <taxon>Poales</taxon>
        <taxon>Poaceae</taxon>
        <taxon>BOP clade</taxon>
        <taxon>Oryzoideae</taxon>
        <taxon>Oryzeae</taxon>
        <taxon>Oryzinae</taxon>
        <taxon>Oryza</taxon>
    </lineage>
</organism>
<dbReference type="AlphaFoldDB" id="J3KXW5"/>
<accession>J3KXW5</accession>